<dbReference type="Proteomes" id="UP001626550">
    <property type="component" value="Unassembled WGS sequence"/>
</dbReference>
<keyword evidence="2" id="KW-1185">Reference proteome</keyword>
<accession>A0ABD2PQL1</accession>
<proteinExistence type="predicted"/>
<reference evidence="1 2" key="1">
    <citation type="submission" date="2024-11" db="EMBL/GenBank/DDBJ databases">
        <title>Adaptive evolution of stress response genes in parasites aligns with host niche diversity.</title>
        <authorList>
            <person name="Hahn C."/>
            <person name="Resl P."/>
        </authorList>
    </citation>
    <scope>NUCLEOTIDE SEQUENCE [LARGE SCALE GENOMIC DNA]</scope>
    <source>
        <strain evidence="1">EGGRZ-B1_66</strain>
        <tissue evidence="1">Body</tissue>
    </source>
</reference>
<evidence type="ECO:0000313" key="1">
    <source>
        <dbReference type="EMBL" id="KAL3309475.1"/>
    </source>
</evidence>
<evidence type="ECO:0000313" key="2">
    <source>
        <dbReference type="Proteomes" id="UP001626550"/>
    </source>
</evidence>
<gene>
    <name evidence="1" type="ORF">Ciccas_011978</name>
</gene>
<dbReference type="AlphaFoldDB" id="A0ABD2PQL1"/>
<sequence>DVSMLIASEMRIHRGIWIFPFLLTATIVCTNLEVSLDLGKIHGPSGLNGVCKKFFRVTKQPRTDVEKYCQDYFGSRLAKLEDLADFYNHVSAWDAL</sequence>
<organism evidence="1 2">
    <name type="scientific">Cichlidogyrus casuarinus</name>
    <dbReference type="NCBI Taxonomy" id="1844966"/>
    <lineage>
        <taxon>Eukaryota</taxon>
        <taxon>Metazoa</taxon>
        <taxon>Spiralia</taxon>
        <taxon>Lophotrochozoa</taxon>
        <taxon>Platyhelminthes</taxon>
        <taxon>Monogenea</taxon>
        <taxon>Monopisthocotylea</taxon>
        <taxon>Dactylogyridea</taxon>
        <taxon>Ancyrocephalidae</taxon>
        <taxon>Cichlidogyrus</taxon>
    </lineage>
</organism>
<name>A0ABD2PQL1_9PLAT</name>
<protein>
    <submittedName>
        <fullName evidence="1">Uncharacterized protein</fullName>
    </submittedName>
</protein>
<dbReference type="EMBL" id="JBJKFK010003874">
    <property type="protein sequence ID" value="KAL3309475.1"/>
    <property type="molecule type" value="Genomic_DNA"/>
</dbReference>
<feature type="non-terminal residue" evidence="1">
    <location>
        <position position="1"/>
    </location>
</feature>
<comment type="caution">
    <text evidence="1">The sequence shown here is derived from an EMBL/GenBank/DDBJ whole genome shotgun (WGS) entry which is preliminary data.</text>
</comment>